<accession>A0A0B6SAW8</accession>
<evidence type="ECO:0000256" key="3">
    <source>
        <dbReference type="RuleBase" id="RU000363"/>
    </source>
</evidence>
<dbReference type="Pfam" id="PF00106">
    <property type="entry name" value="adh_short"/>
    <property type="match status" value="1"/>
</dbReference>
<dbReference type="KEGG" id="bgp:BGL_2c23540"/>
<sequence length="280" mass="29810">MSRTWFITGIGSGLGREMAGRLLARGERVAGTLRDAAAVAPLRERYGARLWTATLDLTDAHEIARVVAQAFDAFGRLDVIVNNAGYGLFGVTEGFDDAQVRHQLDTNLVAPIQVTRAALPRLRAQGGGRMLAISSYGGQATHAGAALYHASKWGMEGFFDALAAEVAPFGIGVTIVEPGGARTGFRRAAGRHFGAEVEAYRDTPVGALRARLADPGFVARGDPAKMVDIMIASVDETPAPKRIVLGRDAYTMIRNALAERLAAVEAGRDLAFSTDFPETQ</sequence>
<dbReference type="InterPro" id="IPR036291">
    <property type="entry name" value="NAD(P)-bd_dom_sf"/>
</dbReference>
<dbReference type="RefSeq" id="WP_042628701.1">
    <property type="nucleotide sequence ID" value="NZ_CP002581.1"/>
</dbReference>
<dbReference type="InterPro" id="IPR002347">
    <property type="entry name" value="SDR_fam"/>
</dbReference>
<comment type="similarity">
    <text evidence="1 3">Belongs to the short-chain dehydrogenases/reductases (SDR) family.</text>
</comment>
<gene>
    <name evidence="4" type="ORF">BGL_2c23540</name>
</gene>
<dbReference type="PANTHER" id="PTHR43976:SF16">
    <property type="entry name" value="SHORT-CHAIN DEHYDROGENASE_REDUCTASE FAMILY PROTEIN"/>
    <property type="match status" value="1"/>
</dbReference>
<dbReference type="InterPro" id="IPR051911">
    <property type="entry name" value="SDR_oxidoreductase"/>
</dbReference>
<dbReference type="PRINTS" id="PR00081">
    <property type="entry name" value="GDHRDH"/>
</dbReference>
<dbReference type="Gene3D" id="3.40.50.720">
    <property type="entry name" value="NAD(P)-binding Rossmann-like Domain"/>
    <property type="match status" value="1"/>
</dbReference>
<dbReference type="CDD" id="cd05374">
    <property type="entry name" value="17beta-HSD-like_SDR_c"/>
    <property type="match status" value="1"/>
</dbReference>
<evidence type="ECO:0000256" key="1">
    <source>
        <dbReference type="ARBA" id="ARBA00006484"/>
    </source>
</evidence>
<dbReference type="GO" id="GO:0016491">
    <property type="term" value="F:oxidoreductase activity"/>
    <property type="evidence" value="ECO:0007669"/>
    <property type="project" value="UniProtKB-KW"/>
</dbReference>
<dbReference type="SUPFAM" id="SSF51735">
    <property type="entry name" value="NAD(P)-binding Rossmann-fold domains"/>
    <property type="match status" value="1"/>
</dbReference>
<protein>
    <submittedName>
        <fullName evidence="4">Short-chain dehydrogenase/reductase SDR</fullName>
    </submittedName>
</protein>
<dbReference type="PRINTS" id="PR00080">
    <property type="entry name" value="SDRFAMILY"/>
</dbReference>
<dbReference type="Proteomes" id="UP000031838">
    <property type="component" value="Chromosome 2"/>
</dbReference>
<keyword evidence="2" id="KW-0560">Oxidoreductase</keyword>
<keyword evidence="5" id="KW-1185">Reference proteome</keyword>
<dbReference type="HOGENOM" id="CLU_010194_2_9_4"/>
<evidence type="ECO:0000313" key="4">
    <source>
        <dbReference type="EMBL" id="AJK50410.1"/>
    </source>
</evidence>
<evidence type="ECO:0000313" key="5">
    <source>
        <dbReference type="Proteomes" id="UP000031838"/>
    </source>
</evidence>
<dbReference type="AlphaFoldDB" id="A0A0B6SAW8"/>
<dbReference type="PANTHER" id="PTHR43976">
    <property type="entry name" value="SHORT CHAIN DEHYDROGENASE"/>
    <property type="match status" value="1"/>
</dbReference>
<dbReference type="EMBL" id="CP002581">
    <property type="protein sequence ID" value="AJK50410.1"/>
    <property type="molecule type" value="Genomic_DNA"/>
</dbReference>
<organism evidence="4 5">
    <name type="scientific">Burkholderia plantarii</name>
    <dbReference type="NCBI Taxonomy" id="41899"/>
    <lineage>
        <taxon>Bacteria</taxon>
        <taxon>Pseudomonadati</taxon>
        <taxon>Pseudomonadota</taxon>
        <taxon>Betaproteobacteria</taxon>
        <taxon>Burkholderiales</taxon>
        <taxon>Burkholderiaceae</taxon>
        <taxon>Burkholderia</taxon>
    </lineage>
</organism>
<dbReference type="NCBIfam" id="NF005065">
    <property type="entry name" value="PRK06482.1"/>
    <property type="match status" value="1"/>
</dbReference>
<reference evidence="4 5" key="2">
    <citation type="journal article" date="2016" name="Appl. Microbiol. Biotechnol.">
        <title>Mutations improving production and secretion of extracellular lipase by Burkholderia glumae PG1.</title>
        <authorList>
            <person name="Knapp A."/>
            <person name="Voget S."/>
            <person name="Gao R."/>
            <person name="Zaburannyi N."/>
            <person name="Krysciak D."/>
            <person name="Breuer M."/>
            <person name="Hauer B."/>
            <person name="Streit W.R."/>
            <person name="Muller R."/>
            <person name="Daniel R."/>
            <person name="Jaeger K.E."/>
        </authorList>
    </citation>
    <scope>NUCLEOTIDE SEQUENCE [LARGE SCALE GENOMIC DNA]</scope>
    <source>
        <strain evidence="4 5">PG1</strain>
    </source>
</reference>
<name>A0A0B6SAW8_BURPL</name>
<reference evidence="5" key="1">
    <citation type="submission" date="2011-03" db="EMBL/GenBank/DDBJ databases">
        <authorList>
            <person name="Voget S."/>
            <person name="Streit W.R."/>
            <person name="Jaeger K.E."/>
            <person name="Daniel R."/>
        </authorList>
    </citation>
    <scope>NUCLEOTIDE SEQUENCE [LARGE SCALE GENOMIC DNA]</scope>
    <source>
        <strain evidence="5">PG1</strain>
    </source>
</reference>
<proteinExistence type="inferred from homology"/>
<evidence type="ECO:0000256" key="2">
    <source>
        <dbReference type="ARBA" id="ARBA00023002"/>
    </source>
</evidence>